<gene>
    <name evidence="3" type="ORF">HMPREF0665_00929</name>
</gene>
<keyword evidence="1" id="KW-0472">Membrane</keyword>
<evidence type="ECO:0000256" key="1">
    <source>
        <dbReference type="SAM" id="Phobius"/>
    </source>
</evidence>
<proteinExistence type="predicted"/>
<feature type="chain" id="PRO_5003104693" evidence="2">
    <location>
        <begin position="43"/>
        <end position="120"/>
    </location>
</feature>
<evidence type="ECO:0000313" key="3">
    <source>
        <dbReference type="EMBL" id="EFI49184.1"/>
    </source>
</evidence>
<dbReference type="eggNOG" id="ENOG5032S0T">
    <property type="taxonomic scope" value="Bacteria"/>
</dbReference>
<organism evidence="3 4">
    <name type="scientific">Segatella oris C735</name>
    <dbReference type="NCBI Taxonomy" id="563008"/>
    <lineage>
        <taxon>Bacteria</taxon>
        <taxon>Pseudomonadati</taxon>
        <taxon>Bacteroidota</taxon>
        <taxon>Bacteroidia</taxon>
        <taxon>Bacteroidales</taxon>
        <taxon>Prevotellaceae</taxon>
        <taxon>Segatella</taxon>
    </lineage>
</organism>
<feature type="signal peptide" evidence="2">
    <location>
        <begin position="1"/>
        <end position="42"/>
    </location>
</feature>
<keyword evidence="1" id="KW-0812">Transmembrane</keyword>
<evidence type="ECO:0000313" key="4">
    <source>
        <dbReference type="Proteomes" id="UP000003805"/>
    </source>
</evidence>
<dbReference type="Pfam" id="PF13572">
    <property type="entry name" value="DUF4134"/>
    <property type="match status" value="1"/>
</dbReference>
<dbReference type="RefSeq" id="WP_004377184.1">
    <property type="nucleotide sequence ID" value="NZ_GL349565.1"/>
</dbReference>
<keyword evidence="1" id="KW-1133">Transmembrane helix</keyword>
<dbReference type="Proteomes" id="UP000003805">
    <property type="component" value="Unassembled WGS sequence"/>
</dbReference>
<dbReference type="EMBL" id="GL349565">
    <property type="protein sequence ID" value="EFI49184.1"/>
    <property type="molecule type" value="Genomic_DNA"/>
</dbReference>
<dbReference type="InterPro" id="IPR025408">
    <property type="entry name" value="DUF4134"/>
</dbReference>
<feature type="transmembrane region" description="Helical" evidence="1">
    <location>
        <begin position="66"/>
        <end position="85"/>
    </location>
</feature>
<name>D7NBM4_9BACT</name>
<sequence length="120" mass="12885">MSQLREQAVKCVKRAWSFAKRQSLKLAVCACMFTLSTGTALASSKGAGGFTKATTEISSYQTPVSNLMKAIAAVIVLVGAFNVYFKMQNGDQDVKKTIMLTIGGCVAFIAMSEALPLFFK</sequence>
<protein>
    <submittedName>
        <fullName evidence="3">Uncharacterized protein</fullName>
    </submittedName>
</protein>
<accession>D7NBM4</accession>
<reference evidence="3 4" key="1">
    <citation type="submission" date="2010-02" db="EMBL/GenBank/DDBJ databases">
        <title>The Genome Sequence of Prevotella oris strain C735.</title>
        <authorList>
            <consortium name="The Broad Institute Genome Sequencing Platform"/>
            <person name="Ward D."/>
            <person name="Feldgarden M."/>
            <person name="Earl A."/>
            <person name="Young S.K."/>
            <person name="Zeng Q."/>
            <person name="Koehrsen M."/>
            <person name="Alvarado L."/>
            <person name="Berlin A."/>
            <person name="Bochicchio J."/>
            <person name="Borenstein D."/>
            <person name="Chapman S.B."/>
            <person name="Chen Z."/>
            <person name="Engels R."/>
            <person name="Freedman E."/>
            <person name="Gellesch M."/>
            <person name="Goldberg J."/>
            <person name="Griggs A."/>
            <person name="Gujja S."/>
            <person name="Heilman E."/>
            <person name="Heiman D."/>
            <person name="Hepburn T."/>
            <person name="Howarth C."/>
            <person name="Jen D."/>
            <person name="Larson L."/>
            <person name="Mehta T."/>
            <person name="Park D."/>
            <person name="Pearson M."/>
            <person name="Roberts A."/>
            <person name="Saif S."/>
            <person name="Shea T."/>
            <person name="Shenoy N."/>
            <person name="Sisk P."/>
            <person name="Stolte C."/>
            <person name="Sykes S."/>
            <person name="Thomson T."/>
            <person name="Walk T."/>
            <person name="White J."/>
            <person name="Yandava C."/>
            <person name="Sibley C.D."/>
            <person name="Field T.R."/>
            <person name="Grinwis M."/>
            <person name="Eshaghurshan C.S."/>
            <person name="Surette M.G."/>
            <person name="Haas B."/>
            <person name="Nusbaum C."/>
            <person name="Birren B."/>
        </authorList>
    </citation>
    <scope>NUCLEOTIDE SEQUENCE [LARGE SCALE GENOMIC DNA]</scope>
    <source>
        <strain evidence="3 4">C735</strain>
    </source>
</reference>
<feature type="transmembrane region" description="Helical" evidence="1">
    <location>
        <begin position="97"/>
        <end position="119"/>
    </location>
</feature>
<dbReference type="AlphaFoldDB" id="D7NBM4"/>
<keyword evidence="4" id="KW-1185">Reference proteome</keyword>
<dbReference type="HOGENOM" id="CLU_158438_1_1_10"/>
<evidence type="ECO:0000256" key="2">
    <source>
        <dbReference type="SAM" id="SignalP"/>
    </source>
</evidence>
<keyword evidence="2" id="KW-0732">Signal</keyword>